<keyword evidence="5 7" id="KW-1133">Transmembrane helix</keyword>
<feature type="transmembrane region" description="Helical" evidence="7">
    <location>
        <begin position="128"/>
        <end position="150"/>
    </location>
</feature>
<dbReference type="Proteomes" id="UP000001062">
    <property type="component" value="Chromosome"/>
</dbReference>
<feature type="transmembrane region" description="Helical" evidence="7">
    <location>
        <begin position="162"/>
        <end position="182"/>
    </location>
</feature>
<dbReference type="RefSeq" id="WP_013659983.1">
    <property type="nucleotide sequence ID" value="NC_015276.1"/>
</dbReference>
<dbReference type="PATRIC" id="fig|717774.3.peg.826"/>
<keyword evidence="4 7" id="KW-0812">Transmembrane</keyword>
<comment type="similarity">
    <text evidence="2">Belongs to the UPF0324 family.</text>
</comment>
<protein>
    <submittedName>
        <fullName evidence="8">Uncharacterized protein family UPF0324</fullName>
    </submittedName>
</protein>
<proteinExistence type="inferred from homology"/>
<sequence length="343" mass="36288">MLSNLHSLSSKNVQSLWNSYAPGLLLTTTIAVAAQFLGEHYGAPVMLFALLIGMAFNFLAHEPSCERGVQVSTSTILRIGVALLGVRISLEDFSSLGWINLSATVGLLIATILFGVLCAKALGERWQFGLLTGGAVAICGASAALALAAILPSNKQSGKETLFTVIAVTTLSTLAMISYPMIAQNLNLNELQTGFVLGATIHDVAQVVGAGYSISDSIGETATIVKLIRVSCLPIVLFIVLIIMKTKSNDSKISSSAITIPTFLIFFLLLATLNSFALLSEALIHIANEASRWLLVIAIAGLGVKTSLKSTFSLGKRQMGLIVIETLFLFIAAVLFVEWGLSA</sequence>
<feature type="transmembrane region" description="Helical" evidence="7">
    <location>
        <begin position="71"/>
        <end position="90"/>
    </location>
</feature>
<dbReference type="PANTHER" id="PTHR30106">
    <property type="entry name" value="INNER MEMBRANE PROTEIN YEIH-RELATED"/>
    <property type="match status" value="1"/>
</dbReference>
<dbReference type="AlphaFoldDB" id="F2K2N3"/>
<keyword evidence="6 7" id="KW-0472">Membrane</keyword>
<dbReference type="OrthoDB" id="9805703at2"/>
<comment type="subcellular location">
    <subcellularLocation>
        <location evidence="1">Cell membrane</location>
        <topology evidence="1">Multi-pass membrane protein</topology>
    </subcellularLocation>
</comment>
<dbReference type="InterPro" id="IPR018383">
    <property type="entry name" value="UPF0324_pro"/>
</dbReference>
<organism evidence="8 9">
    <name type="scientific">Marinomonas mediterranea (strain ATCC 700492 / JCM 21426 / NBRC 103028 / MMB-1)</name>
    <dbReference type="NCBI Taxonomy" id="717774"/>
    <lineage>
        <taxon>Bacteria</taxon>
        <taxon>Pseudomonadati</taxon>
        <taxon>Pseudomonadota</taxon>
        <taxon>Gammaproteobacteria</taxon>
        <taxon>Oceanospirillales</taxon>
        <taxon>Oceanospirillaceae</taxon>
        <taxon>Marinomonas</taxon>
    </lineage>
</organism>
<dbReference type="Pfam" id="PF03601">
    <property type="entry name" value="Cons_hypoth698"/>
    <property type="match status" value="1"/>
</dbReference>
<name>F2K2N3_MARM1</name>
<evidence type="ECO:0000313" key="9">
    <source>
        <dbReference type="Proteomes" id="UP000001062"/>
    </source>
</evidence>
<evidence type="ECO:0000256" key="5">
    <source>
        <dbReference type="ARBA" id="ARBA00022989"/>
    </source>
</evidence>
<accession>F2K2N3</accession>
<gene>
    <name evidence="8" type="ordered locus">Marme_0795</name>
</gene>
<dbReference type="HOGENOM" id="CLU_033541_0_1_6"/>
<evidence type="ECO:0000256" key="6">
    <source>
        <dbReference type="ARBA" id="ARBA00023136"/>
    </source>
</evidence>
<keyword evidence="9" id="KW-1185">Reference proteome</keyword>
<dbReference type="PANTHER" id="PTHR30106:SF2">
    <property type="entry name" value="UPF0324 INNER MEMBRANE PROTEIN YEIH"/>
    <property type="match status" value="1"/>
</dbReference>
<feature type="transmembrane region" description="Helical" evidence="7">
    <location>
        <begin position="43"/>
        <end position="59"/>
    </location>
</feature>
<evidence type="ECO:0000256" key="1">
    <source>
        <dbReference type="ARBA" id="ARBA00004651"/>
    </source>
</evidence>
<feature type="transmembrane region" description="Helical" evidence="7">
    <location>
        <begin position="290"/>
        <end position="308"/>
    </location>
</feature>
<evidence type="ECO:0000313" key="8">
    <source>
        <dbReference type="EMBL" id="ADZ90078.1"/>
    </source>
</evidence>
<dbReference type="GO" id="GO:0005886">
    <property type="term" value="C:plasma membrane"/>
    <property type="evidence" value="ECO:0007669"/>
    <property type="project" value="UniProtKB-SubCell"/>
</dbReference>
<feature type="transmembrane region" description="Helical" evidence="7">
    <location>
        <begin position="96"/>
        <end position="116"/>
    </location>
</feature>
<reference evidence="8 9" key="1">
    <citation type="journal article" date="2012" name="Stand. Genomic Sci.">
        <title>Complete genome sequence of the melanogenic marine bacterium Marinomonas mediterranea type strain (MMB-1(T)).</title>
        <authorList>
            <person name="Lucas-Elio P."/>
            <person name="Goodwin L."/>
            <person name="Woyke T."/>
            <person name="Pitluck S."/>
            <person name="Nolan M."/>
            <person name="Kyrpides N.C."/>
            <person name="Detter J.C."/>
            <person name="Copeland A."/>
            <person name="Teshima H."/>
            <person name="Bruce D."/>
            <person name="Detter C."/>
            <person name="Tapia R."/>
            <person name="Han S."/>
            <person name="Land M.L."/>
            <person name="Ivanova N."/>
            <person name="Mikhailova N."/>
            <person name="Johnston A.W."/>
            <person name="Sanchez-Amat A."/>
        </authorList>
    </citation>
    <scope>NUCLEOTIDE SEQUENCE [LARGE SCALE GENOMIC DNA]</scope>
    <source>
        <strain evidence="9">ATCC 700492 / JCM 21426 / NBRC 103028 / MMB-1</strain>
    </source>
</reference>
<evidence type="ECO:0000256" key="7">
    <source>
        <dbReference type="SAM" id="Phobius"/>
    </source>
</evidence>
<evidence type="ECO:0000256" key="2">
    <source>
        <dbReference type="ARBA" id="ARBA00007977"/>
    </source>
</evidence>
<dbReference type="EMBL" id="CP002583">
    <property type="protein sequence ID" value="ADZ90078.1"/>
    <property type="molecule type" value="Genomic_DNA"/>
</dbReference>
<feature type="transmembrane region" description="Helical" evidence="7">
    <location>
        <begin position="256"/>
        <end position="278"/>
    </location>
</feature>
<feature type="transmembrane region" description="Helical" evidence="7">
    <location>
        <begin position="20"/>
        <end position="37"/>
    </location>
</feature>
<feature type="transmembrane region" description="Helical" evidence="7">
    <location>
        <begin position="320"/>
        <end position="341"/>
    </location>
</feature>
<evidence type="ECO:0000256" key="4">
    <source>
        <dbReference type="ARBA" id="ARBA00022692"/>
    </source>
</evidence>
<evidence type="ECO:0000256" key="3">
    <source>
        <dbReference type="ARBA" id="ARBA00022475"/>
    </source>
</evidence>
<dbReference type="KEGG" id="mme:Marme_0795"/>
<keyword evidence="3" id="KW-1003">Cell membrane</keyword>
<feature type="transmembrane region" description="Helical" evidence="7">
    <location>
        <begin position="227"/>
        <end position="244"/>
    </location>
</feature>
<dbReference type="STRING" id="717774.Marme_0795"/>
<dbReference type="eggNOG" id="COG2855">
    <property type="taxonomic scope" value="Bacteria"/>
</dbReference>